<dbReference type="PANTHER" id="PTHR22762:SF89">
    <property type="entry name" value="ALPHA-XYLOSIDASE"/>
    <property type="match status" value="1"/>
</dbReference>
<dbReference type="Gene3D" id="3.20.20.80">
    <property type="entry name" value="Glycosidases"/>
    <property type="match status" value="1"/>
</dbReference>
<proteinExistence type="inferred from homology"/>
<dbReference type="InterPro" id="IPR017853">
    <property type="entry name" value="GH"/>
</dbReference>
<dbReference type="Pfam" id="PF01055">
    <property type="entry name" value="Glyco_hydro_31_2nd"/>
    <property type="match status" value="1"/>
</dbReference>
<evidence type="ECO:0000313" key="6">
    <source>
        <dbReference type="EMBL" id="MPV38853.1"/>
    </source>
</evidence>
<reference evidence="6 7" key="1">
    <citation type="submission" date="2019-10" db="EMBL/GenBank/DDBJ databases">
        <title>Georgenia wutianyii sp. nov. and Georgenia yuyongxinii sp. nov. isolated from plateau pika (Ochotona curzoniae) in the Qinghai-Tibet plateau of China.</title>
        <authorList>
            <person name="Tian Z."/>
        </authorList>
    </citation>
    <scope>NUCLEOTIDE SEQUENCE [LARGE SCALE GENOMIC DNA]</scope>
    <source>
        <strain evidence="6 7">JCM 19765</strain>
    </source>
</reference>
<evidence type="ECO:0000259" key="4">
    <source>
        <dbReference type="Pfam" id="PF01055"/>
    </source>
</evidence>
<dbReference type="SUPFAM" id="SSF51445">
    <property type="entry name" value="(Trans)glycosidases"/>
    <property type="match status" value="1"/>
</dbReference>
<comment type="caution">
    <text evidence="6">The sequence shown here is derived from an EMBL/GenBank/DDBJ whole genome shotgun (WGS) entry which is preliminary data.</text>
</comment>
<dbReference type="GO" id="GO:0090599">
    <property type="term" value="F:alpha-glucosidase activity"/>
    <property type="evidence" value="ECO:0007669"/>
    <property type="project" value="TreeGrafter"/>
</dbReference>
<name>A0A6N7EP10_9MICO</name>
<dbReference type="InterPro" id="IPR013780">
    <property type="entry name" value="Glyco_hydro_b"/>
</dbReference>
<dbReference type="PANTHER" id="PTHR22762">
    <property type="entry name" value="ALPHA-GLUCOSIDASE"/>
    <property type="match status" value="1"/>
</dbReference>
<feature type="domain" description="Glycoside hydrolase family 31 TIM barrel" evidence="4">
    <location>
        <begin position="207"/>
        <end position="510"/>
    </location>
</feature>
<protein>
    <submittedName>
        <fullName evidence="6">Glycoside hydrolase</fullName>
    </submittedName>
</protein>
<dbReference type="Proteomes" id="UP000437709">
    <property type="component" value="Unassembled WGS sequence"/>
</dbReference>
<dbReference type="GO" id="GO:0006491">
    <property type="term" value="P:N-glycan processing"/>
    <property type="evidence" value="ECO:0007669"/>
    <property type="project" value="TreeGrafter"/>
</dbReference>
<dbReference type="AlphaFoldDB" id="A0A6N7EP10"/>
<evidence type="ECO:0000256" key="3">
    <source>
        <dbReference type="SAM" id="MobiDB-lite"/>
    </source>
</evidence>
<keyword evidence="7" id="KW-1185">Reference proteome</keyword>
<gene>
    <name evidence="6" type="ORF">GB881_17730</name>
</gene>
<keyword evidence="2 6" id="KW-0378">Hydrolase</keyword>
<evidence type="ECO:0000259" key="5">
    <source>
        <dbReference type="Pfam" id="PF21365"/>
    </source>
</evidence>
<dbReference type="CDD" id="cd06595">
    <property type="entry name" value="GH31_u1"/>
    <property type="match status" value="1"/>
</dbReference>
<dbReference type="GO" id="GO:0005975">
    <property type="term" value="P:carbohydrate metabolic process"/>
    <property type="evidence" value="ECO:0007669"/>
    <property type="project" value="InterPro"/>
</dbReference>
<keyword evidence="2" id="KW-0326">Glycosidase</keyword>
<feature type="domain" description="Glycosyl hydrolase family 31 C-terminal" evidence="5">
    <location>
        <begin position="519"/>
        <end position="613"/>
    </location>
</feature>
<dbReference type="InterPro" id="IPR048395">
    <property type="entry name" value="Glyco_hydro_31_C"/>
</dbReference>
<dbReference type="Gene3D" id="2.60.40.1180">
    <property type="entry name" value="Golgi alpha-mannosidase II"/>
    <property type="match status" value="2"/>
</dbReference>
<sequence length="811" mass="89276">MSDGAPESSGPPALGRAPARREAVVQGPTYRFTVLTSRLVRMEHSESGVFVDAPSQLAVDRQFDVPAFEVTESEASLEIRTEHLRLSYDKKAFTPSGLTVTMLGRVQSSHRSTWHYGNLDPGLPGRPGNLGGTARTLDDVDGRTDLGTGLLSGNGHATVDDSGSLLLTDDGWLVPRPDGAGQDVYFFGYGRDYPAALRDYFRLAGPTPLLPRFTLGNWWSRYHPYSDAEYLALMDRFAAEGIPFSVAVLDVDWHVVDVDPRYGTGWTGYTWNRDLFADPAAFLDELHDRGLRVTLNVHPADGVRGYEDAYADVARDLGIDPDSHQTIPFDITSRAFAESYLARLHHPHEELGVDFWWLDWQSGSYSRIPGLDPLWLLNHLHFRDSARGGRRPLTFSRYAGHGSHRYPVGFSGDTVVSWDSLRFQPEFTATAANVGYFWWSHDVGGHLGGTKDDELATRWVQLGALSPINRLHSTASTFNAKEPWRYSDRAAAVMSRFLRLRHRLVPYLYTVNWLAHTDGAPPVRPMYHDHPHAPEAYEVPNQFLLGPSLLVAPITEPAERRSHQARVDAWLPPGTWYDLLSSRRYDGGSTGRRLALHRSLEAVPVLARAGSILPLAADPMADVAANPAALVLRVHAGADGELTLLEDDGAGEVTAENRHETPVRWQESGVRAELTIALPRGSGVLTRRTLTVELVGIAAARVRVGTGEDLAELAAPAVTPSPSVLTIELGEVDLAGGYAVRLSDVRPAEPEIRSEIFRLLDEAEIDYRDKEMAHRASQELDDSALAGSLYALDLPDALYGALLEVLTAARP</sequence>
<comment type="similarity">
    <text evidence="1 2">Belongs to the glycosyl hydrolase 31 family.</text>
</comment>
<feature type="region of interest" description="Disordered" evidence="3">
    <location>
        <begin position="1"/>
        <end position="21"/>
    </location>
</feature>
<dbReference type="Pfam" id="PF21365">
    <property type="entry name" value="Glyco_hydro_31_3rd"/>
    <property type="match status" value="1"/>
</dbReference>
<evidence type="ECO:0000313" key="7">
    <source>
        <dbReference type="Proteomes" id="UP000437709"/>
    </source>
</evidence>
<dbReference type="InterPro" id="IPR000322">
    <property type="entry name" value="Glyco_hydro_31_TIM"/>
</dbReference>
<dbReference type="SUPFAM" id="SSF51011">
    <property type="entry name" value="Glycosyl hydrolase domain"/>
    <property type="match status" value="1"/>
</dbReference>
<dbReference type="RefSeq" id="WP_152194916.1">
    <property type="nucleotide sequence ID" value="NZ_VUKD01000002.1"/>
</dbReference>
<dbReference type="OrthoDB" id="176168at2"/>
<organism evidence="6 7">
    <name type="scientific">Georgenia subflava</name>
    <dbReference type="NCBI Taxonomy" id="1622177"/>
    <lineage>
        <taxon>Bacteria</taxon>
        <taxon>Bacillati</taxon>
        <taxon>Actinomycetota</taxon>
        <taxon>Actinomycetes</taxon>
        <taxon>Micrococcales</taxon>
        <taxon>Bogoriellaceae</taxon>
        <taxon>Georgenia</taxon>
    </lineage>
</organism>
<evidence type="ECO:0000256" key="2">
    <source>
        <dbReference type="RuleBase" id="RU361185"/>
    </source>
</evidence>
<accession>A0A6N7EP10</accession>
<evidence type="ECO:0000256" key="1">
    <source>
        <dbReference type="ARBA" id="ARBA00007806"/>
    </source>
</evidence>
<dbReference type="EMBL" id="WHPC01000118">
    <property type="protein sequence ID" value="MPV38853.1"/>
    <property type="molecule type" value="Genomic_DNA"/>
</dbReference>